<dbReference type="AlphaFoldDB" id="A0A5U8XJV6"/>
<organism evidence="1">
    <name type="scientific">Salmonella muenchen</name>
    <dbReference type="NCBI Taxonomy" id="596"/>
    <lineage>
        <taxon>Bacteria</taxon>
        <taxon>Pseudomonadati</taxon>
        <taxon>Pseudomonadota</taxon>
        <taxon>Gammaproteobacteria</taxon>
        <taxon>Enterobacterales</taxon>
        <taxon>Enterobacteriaceae</taxon>
        <taxon>Salmonella</taxon>
    </lineage>
</organism>
<gene>
    <name evidence="1" type="ORF">DTU56_08625</name>
</gene>
<reference evidence="1" key="1">
    <citation type="submission" date="2018-07" db="EMBL/GenBank/DDBJ databases">
        <authorList>
            <person name="Ashton P.M."/>
            <person name="Dallman T."/>
            <person name="Nair S."/>
            <person name="De Pinna E."/>
            <person name="Peters T."/>
            <person name="Grant K."/>
        </authorList>
    </citation>
    <scope>NUCLEOTIDE SEQUENCE</scope>
    <source>
        <strain evidence="1">142535</strain>
    </source>
</reference>
<accession>A0A5U8XJV6</accession>
<comment type="caution">
    <text evidence="1">The sequence shown here is derived from an EMBL/GenBank/DDBJ whole genome shotgun (WGS) entry which is preliminary data.</text>
</comment>
<protein>
    <submittedName>
        <fullName evidence="1">Uncharacterized protein</fullName>
    </submittedName>
</protein>
<dbReference type="EMBL" id="AAGUDP010000006">
    <property type="protein sequence ID" value="EBS0563178.1"/>
    <property type="molecule type" value="Genomic_DNA"/>
</dbReference>
<sequence length="304" mass="34161">MTHLEEQLKRIHLSPAQENFFRQVATIDNDKYLDASDTTAAVRHAAVQLAKDVLEGKPLYQVFISTAGEEKSYRIRTRQLKLDLGGYVYTDNWAVNTFDFAVLFGVAMKTVYVNNDLVLNVSPEGAILFNEALLSAQCSYVESAFGIVTAGKAPLNELLPMIFAYIKGVLLVKQKVRVPKMDGDLDDVRRRLSKFIPKRSTWADYLQFYSVKLPFDGPTSPVDLLASLTDITVDSLPGTQLYYKSLGGQCICLQTLQEVEQPNITDGIFTAAHDAALLTPELLYIDTPEREQELYNLFQFYHKG</sequence>
<name>A0A5U8XJV6_SALMU</name>
<evidence type="ECO:0000313" key="1">
    <source>
        <dbReference type="EMBL" id="EBS0563178.1"/>
    </source>
</evidence>
<proteinExistence type="predicted"/>